<keyword evidence="4" id="KW-0378">Hydrolase</keyword>
<proteinExistence type="inferred from homology"/>
<keyword evidence="5" id="KW-1185">Reference proteome</keyword>
<evidence type="ECO:0000313" key="5">
    <source>
        <dbReference type="Proteomes" id="UP000523821"/>
    </source>
</evidence>
<keyword evidence="2 4" id="KW-0456">Lyase</keyword>
<dbReference type="InterPro" id="IPR048332">
    <property type="entry name" value="GD_AH_C"/>
</dbReference>
<dbReference type="Pfam" id="PF20629">
    <property type="entry name" value="GD_AH_C"/>
    <property type="match status" value="1"/>
</dbReference>
<dbReference type="InterPro" id="IPR007392">
    <property type="entry name" value="GD_AH_second"/>
</dbReference>
<evidence type="ECO:0000256" key="1">
    <source>
        <dbReference type="ARBA" id="ARBA00010986"/>
    </source>
</evidence>
<dbReference type="PANTHER" id="PTHR30536">
    <property type="entry name" value="ALTRONATE/GALACTARATE DEHYDRATASE"/>
    <property type="match status" value="1"/>
</dbReference>
<dbReference type="Pfam" id="PF08666">
    <property type="entry name" value="SAF"/>
    <property type="match status" value="1"/>
</dbReference>
<dbReference type="InterPro" id="IPR013974">
    <property type="entry name" value="SAF"/>
</dbReference>
<dbReference type="CDD" id="cd11613">
    <property type="entry name" value="SAF_AH_GD"/>
    <property type="match status" value="1"/>
</dbReference>
<dbReference type="GO" id="GO:0019698">
    <property type="term" value="P:D-galacturonate catabolic process"/>
    <property type="evidence" value="ECO:0007669"/>
    <property type="project" value="TreeGrafter"/>
</dbReference>
<dbReference type="Gene3D" id="2.30.130.110">
    <property type="match status" value="1"/>
</dbReference>
<name>A0A7W9FMX4_9HYPH</name>
<dbReference type="EMBL" id="JACHOO010000005">
    <property type="protein sequence ID" value="MBB5753586.1"/>
    <property type="molecule type" value="Genomic_DNA"/>
</dbReference>
<protein>
    <submittedName>
        <fullName evidence="4">Altronate hydrolase</fullName>
        <ecNumber evidence="4">4.2.1.7</ecNumber>
    </submittedName>
</protein>
<dbReference type="AlphaFoldDB" id="A0A7W9FMX4"/>
<feature type="domain" description="SAF" evidence="3">
    <location>
        <begin position="25"/>
        <end position="92"/>
    </location>
</feature>
<dbReference type="InterPro" id="IPR044144">
    <property type="entry name" value="SAF_UxaA/GarD"/>
</dbReference>
<dbReference type="Pfam" id="PF04295">
    <property type="entry name" value="GD_AH_second"/>
    <property type="match status" value="1"/>
</dbReference>
<reference evidence="4 5" key="1">
    <citation type="submission" date="2020-08" db="EMBL/GenBank/DDBJ databases">
        <title>Genomic Encyclopedia of Type Strains, Phase IV (KMG-IV): sequencing the most valuable type-strain genomes for metagenomic binning, comparative biology and taxonomic classification.</title>
        <authorList>
            <person name="Goeker M."/>
        </authorList>
    </citation>
    <scope>NUCLEOTIDE SEQUENCE [LARGE SCALE GENOMIC DNA]</scope>
    <source>
        <strain evidence="4 5">DSM 16268</strain>
    </source>
</reference>
<comment type="similarity">
    <text evidence="1">Belongs to the UxaA family.</text>
</comment>
<sequence>MTDLATPPAAARSSTPRVLRLHADDNVIVAIDTIMPGGVAEGVTASERIPKGHKMAVRGIPEGGPVLKFGQIIGFAKAGIAPGAWIHEHNCGMHDFDRDYRFAEGARDDGLVPEAERRTFEGYRRSNGKVGTRNYIGILTSVNCSATVARFIAEQFNTRGLLDAFPNVDGVVSFVHGTGCGMGGSGEGYETLERTQWGYANHPNLAGVLVVGLGCEVFQIPRLVKQYGLSEHEGFRTMTIQETGGTRKTVEHGIAMIKEMLPAANAARRTSIPVAEIKLGLQCGGSDGYSGITANPALGHASDLLVREGATTVLSETPEIYGAEHLLTRRAADRAVGEKLVDLIKWWEDYTERNQGEMNNNPSPGNKAGGLTTILEKSLGAAAKGGTATLRGVYKYAEPITTHGFVYMDSPGYDPASVTGQIASGCNMIAFTTGRGSAAGYKPTPSIKLATNSDLYARMTEDMDVNCGDILDGVSIEAKGREIFEKIIAVASGEKSKSEALGYGDAEFVPWQIGAVM</sequence>
<evidence type="ECO:0000313" key="4">
    <source>
        <dbReference type="EMBL" id="MBB5753586.1"/>
    </source>
</evidence>
<dbReference type="SMART" id="SM00858">
    <property type="entry name" value="SAF"/>
    <property type="match status" value="1"/>
</dbReference>
<dbReference type="EC" id="4.2.1.7" evidence="4"/>
<organism evidence="4 5">
    <name type="scientific">Prosthecomicrobium pneumaticum</name>
    <dbReference type="NCBI Taxonomy" id="81895"/>
    <lineage>
        <taxon>Bacteria</taxon>
        <taxon>Pseudomonadati</taxon>
        <taxon>Pseudomonadota</taxon>
        <taxon>Alphaproteobacteria</taxon>
        <taxon>Hyphomicrobiales</taxon>
        <taxon>Kaistiaceae</taxon>
        <taxon>Prosthecomicrobium</taxon>
    </lineage>
</organism>
<dbReference type="RefSeq" id="WP_183856557.1">
    <property type="nucleotide sequence ID" value="NZ_JACHOO010000005.1"/>
</dbReference>
<gene>
    <name evidence="4" type="ORF">GGQ63_002656</name>
</gene>
<comment type="caution">
    <text evidence="4">The sequence shown here is derived from an EMBL/GenBank/DDBJ whole genome shotgun (WGS) entry which is preliminary data.</text>
</comment>
<accession>A0A7W9FMX4</accession>
<evidence type="ECO:0000256" key="2">
    <source>
        <dbReference type="ARBA" id="ARBA00023239"/>
    </source>
</evidence>
<dbReference type="Proteomes" id="UP000523821">
    <property type="component" value="Unassembled WGS sequence"/>
</dbReference>
<evidence type="ECO:0000259" key="3">
    <source>
        <dbReference type="SMART" id="SM00858"/>
    </source>
</evidence>
<dbReference type="PANTHER" id="PTHR30536:SF5">
    <property type="entry name" value="ALTRONATE DEHYDRATASE"/>
    <property type="match status" value="1"/>
</dbReference>
<dbReference type="GO" id="GO:0008789">
    <property type="term" value="F:altronate dehydratase activity"/>
    <property type="evidence" value="ECO:0007669"/>
    <property type="project" value="UniProtKB-EC"/>
</dbReference>
<dbReference type="InterPro" id="IPR052172">
    <property type="entry name" value="UxaA_altronate/galactarate_dh"/>
</dbReference>
<dbReference type="GO" id="GO:0016787">
    <property type="term" value="F:hydrolase activity"/>
    <property type="evidence" value="ECO:0007669"/>
    <property type="project" value="UniProtKB-KW"/>
</dbReference>